<reference evidence="2 3" key="1">
    <citation type="journal article" date="2018" name="Front. Plant Sci.">
        <title>Red Clover (Trifolium pratense) and Zigzag Clover (T. medium) - A Picture of Genomic Similarities and Differences.</title>
        <authorList>
            <person name="Dluhosova J."/>
            <person name="Istvanek J."/>
            <person name="Nedelnik J."/>
            <person name="Repkova J."/>
        </authorList>
    </citation>
    <scope>NUCLEOTIDE SEQUENCE [LARGE SCALE GENOMIC DNA]</scope>
    <source>
        <strain evidence="3">cv. 10/8</strain>
        <tissue evidence="2">Leaf</tissue>
    </source>
</reference>
<keyword evidence="3" id="KW-1185">Reference proteome</keyword>
<dbReference type="AlphaFoldDB" id="A0A392W1T7"/>
<evidence type="ECO:0000256" key="1">
    <source>
        <dbReference type="SAM" id="MobiDB-lite"/>
    </source>
</evidence>
<feature type="non-terminal residue" evidence="2">
    <location>
        <position position="49"/>
    </location>
</feature>
<dbReference type="EMBL" id="LXQA011334797">
    <property type="protein sequence ID" value="MCI93652.1"/>
    <property type="molecule type" value="Genomic_DNA"/>
</dbReference>
<protein>
    <submittedName>
        <fullName evidence="2">Uncharacterized protein</fullName>
    </submittedName>
</protein>
<dbReference type="Proteomes" id="UP000265520">
    <property type="component" value="Unassembled WGS sequence"/>
</dbReference>
<sequence length="49" mass="5066">MIGLSSMASGCATEEDSPVGVGLTEEDSPVGVGLTEGDLRFAMKLRFGF</sequence>
<name>A0A392W1T7_9FABA</name>
<comment type="caution">
    <text evidence="2">The sequence shown here is derived from an EMBL/GenBank/DDBJ whole genome shotgun (WGS) entry which is preliminary data.</text>
</comment>
<evidence type="ECO:0000313" key="2">
    <source>
        <dbReference type="EMBL" id="MCI93652.1"/>
    </source>
</evidence>
<proteinExistence type="predicted"/>
<accession>A0A392W1T7</accession>
<feature type="region of interest" description="Disordered" evidence="1">
    <location>
        <begin position="1"/>
        <end position="28"/>
    </location>
</feature>
<evidence type="ECO:0000313" key="3">
    <source>
        <dbReference type="Proteomes" id="UP000265520"/>
    </source>
</evidence>
<organism evidence="2 3">
    <name type="scientific">Trifolium medium</name>
    <dbReference type="NCBI Taxonomy" id="97028"/>
    <lineage>
        <taxon>Eukaryota</taxon>
        <taxon>Viridiplantae</taxon>
        <taxon>Streptophyta</taxon>
        <taxon>Embryophyta</taxon>
        <taxon>Tracheophyta</taxon>
        <taxon>Spermatophyta</taxon>
        <taxon>Magnoliopsida</taxon>
        <taxon>eudicotyledons</taxon>
        <taxon>Gunneridae</taxon>
        <taxon>Pentapetalae</taxon>
        <taxon>rosids</taxon>
        <taxon>fabids</taxon>
        <taxon>Fabales</taxon>
        <taxon>Fabaceae</taxon>
        <taxon>Papilionoideae</taxon>
        <taxon>50 kb inversion clade</taxon>
        <taxon>NPAAA clade</taxon>
        <taxon>Hologalegina</taxon>
        <taxon>IRL clade</taxon>
        <taxon>Trifolieae</taxon>
        <taxon>Trifolium</taxon>
    </lineage>
</organism>